<dbReference type="Proteomes" id="UP001594351">
    <property type="component" value="Unassembled WGS sequence"/>
</dbReference>
<dbReference type="Gene3D" id="1.20.120.400">
    <property type="entry name" value="Nickel-containing superoxide dismutase"/>
    <property type="match status" value="1"/>
</dbReference>
<feature type="signal peptide" evidence="1">
    <location>
        <begin position="1"/>
        <end position="23"/>
    </location>
</feature>
<proteinExistence type="predicted"/>
<dbReference type="Pfam" id="PF09055">
    <property type="entry name" value="Sod_Ni"/>
    <property type="match status" value="1"/>
</dbReference>
<evidence type="ECO:0000313" key="3">
    <source>
        <dbReference type="Proteomes" id="UP001594351"/>
    </source>
</evidence>
<comment type="caution">
    <text evidence="2">The sequence shown here is derived from an EMBL/GenBank/DDBJ whole genome shotgun (WGS) entry which is preliminary data.</text>
</comment>
<keyword evidence="1" id="KW-0732">Signal</keyword>
<evidence type="ECO:0000313" key="2">
    <source>
        <dbReference type="EMBL" id="MFC1853798.1"/>
    </source>
</evidence>
<protein>
    <submittedName>
        <fullName evidence="2">Superoxide dismutase [Ni]</fullName>
    </submittedName>
</protein>
<dbReference type="EMBL" id="JBHPBY010000608">
    <property type="protein sequence ID" value="MFC1853798.1"/>
    <property type="molecule type" value="Genomic_DNA"/>
</dbReference>
<keyword evidence="3" id="KW-1185">Reference proteome</keyword>
<feature type="chain" id="PRO_5045258431" evidence="1">
    <location>
        <begin position="24"/>
        <end position="154"/>
    </location>
</feature>
<name>A0ABV6Z645_UNCC1</name>
<evidence type="ECO:0000256" key="1">
    <source>
        <dbReference type="SAM" id="SignalP"/>
    </source>
</evidence>
<dbReference type="InterPro" id="IPR036502">
    <property type="entry name" value="NiSOD_sf"/>
</dbReference>
<sequence>MKNIVIGSIILLATLFFSAPSFSHCEIPCGIYGDAMRMDMIAEHIQTIKKSMNMIIKLSQEKEVDQNQLVRWVMNKEKHAEALQNIIWQYFIAQRIKPVDDEKSAKYKTYIEQITLSHKLIIYAMKAKQSTDLAHISALEKLLAEFKTAYMTKK</sequence>
<reference evidence="2 3" key="1">
    <citation type="submission" date="2024-09" db="EMBL/GenBank/DDBJ databases">
        <title>Laminarin stimulates single cell rates of sulfate reduction while oxygen inhibits transcriptomic activity in coastal marine sediment.</title>
        <authorList>
            <person name="Lindsay M."/>
            <person name="Orcutt B."/>
            <person name="Emerson D."/>
            <person name="Stepanauskas R."/>
            <person name="D'Angelo T."/>
        </authorList>
    </citation>
    <scope>NUCLEOTIDE SEQUENCE [LARGE SCALE GENOMIC DNA]</scope>
    <source>
        <strain evidence="2">SAG AM-311-K15</strain>
    </source>
</reference>
<dbReference type="SUPFAM" id="SSF109770">
    <property type="entry name" value="Nickel-containing superoxide dismutase, NiSOD"/>
    <property type="match status" value="1"/>
</dbReference>
<organism evidence="2 3">
    <name type="scientific">candidate division CSSED10-310 bacterium</name>
    <dbReference type="NCBI Taxonomy" id="2855610"/>
    <lineage>
        <taxon>Bacteria</taxon>
        <taxon>Bacteria division CSSED10-310</taxon>
    </lineage>
</organism>
<accession>A0ABV6Z645</accession>
<dbReference type="InterPro" id="IPR014123">
    <property type="entry name" value="Superoxide_dismutase_Ni-type"/>
</dbReference>
<gene>
    <name evidence="2" type="ORF">ACFL27_26745</name>
</gene>